<feature type="compositionally biased region" description="Basic and acidic residues" evidence="1">
    <location>
        <begin position="232"/>
        <end position="257"/>
    </location>
</feature>
<dbReference type="VEuPathDB" id="PlasmoDB:PVPAM_110038900"/>
<dbReference type="InterPro" id="IPR001810">
    <property type="entry name" value="F-box_dom"/>
</dbReference>
<feature type="compositionally biased region" description="Gly residues" evidence="1">
    <location>
        <begin position="309"/>
        <end position="319"/>
    </location>
</feature>
<organism evidence="3 4">
    <name type="scientific">Plasmodium vivax</name>
    <name type="common">malaria parasite P. vivax</name>
    <dbReference type="NCBI Taxonomy" id="5855"/>
    <lineage>
        <taxon>Eukaryota</taxon>
        <taxon>Sar</taxon>
        <taxon>Alveolata</taxon>
        <taxon>Apicomplexa</taxon>
        <taxon>Aconoidasida</taxon>
        <taxon>Haemosporida</taxon>
        <taxon>Plasmodiidae</taxon>
        <taxon>Plasmodium</taxon>
        <taxon>Plasmodium (Plasmodium)</taxon>
    </lineage>
</organism>
<evidence type="ECO:0000259" key="2">
    <source>
        <dbReference type="Pfam" id="PF00646"/>
    </source>
</evidence>
<dbReference type="eggNOG" id="ENOG502SEWT">
    <property type="taxonomic scope" value="Eukaryota"/>
</dbReference>
<dbReference type="EMBL" id="LT615249">
    <property type="protein sequence ID" value="SCO68245.1"/>
    <property type="molecule type" value="Genomic_DNA"/>
</dbReference>
<evidence type="ECO:0000313" key="4">
    <source>
        <dbReference type="Proteomes" id="UP000196402"/>
    </source>
</evidence>
<dbReference type="VEuPathDB" id="PlasmoDB:PVX_113870"/>
<dbReference type="Pfam" id="PF00646">
    <property type="entry name" value="F-box"/>
    <property type="match status" value="1"/>
</dbReference>
<sequence>MATSEDAVFSAKGRKRSLQWDGAFDKHARVGGVPHGVTTSGVGVEIGSSMGREIGGSTVSPIGGDIASPIGGDIASPIDSLPGILRGPAAPPQQKARREGRLQSSDAVCNILSFMSFAQRWNCKLLSRSFYEAFHTKYAWDNIDVRFQNLDIFKINFVKSFDKHFVNTFSLFLSINENTRAEPTINLAMNNFPRLRDLRLYCRKKNNSYIFEGVHPIVSSLLSGKGAVAQREVHTTGECPKEGDTPNDKHEHGDGDGKAPGMTSPRERRANRCSQSPVDLPDWDFELSDLFLYSRYYGQGEGARQNGGHVSGEGDGGMHNGEVHDAQRSGEGAAQEADDPPESFLTIAARTHMWNAQRVQLENQFEHLERLVLDVKLRGDELLPFVGRMTNLKDIILSKLLYTDKLNRAQCITIFTCFIEKIKKNNIRVLQLGLFFTREYKPTDYLDSELFRKIVKDRRELTSHADKEEGDELIHVLHRNHLHSLYCLWSNDLFISFAMYERIRTFRNLKVWILPGWRALSLVKQ</sequence>
<dbReference type="VEuPathDB" id="PlasmoDB:PVP01_1134400"/>
<evidence type="ECO:0000313" key="3">
    <source>
        <dbReference type="EMBL" id="SCO68245.1"/>
    </source>
</evidence>
<proteinExistence type="predicted"/>
<name>A0A1G4H060_PLAVI</name>
<feature type="domain" description="F-box" evidence="2">
    <location>
        <begin position="105"/>
        <end position="140"/>
    </location>
</feature>
<gene>
    <name evidence="3" type="ORF">PVT01_110039000</name>
</gene>
<feature type="region of interest" description="Disordered" evidence="1">
    <location>
        <begin position="232"/>
        <end position="277"/>
    </location>
</feature>
<dbReference type="Proteomes" id="UP000196402">
    <property type="component" value="Chromosome 11"/>
</dbReference>
<accession>A0A1G4H060</accession>
<dbReference type="AlphaFoldDB" id="A0A1G4H060"/>
<dbReference type="VEuPathDB" id="PlasmoDB:PVW1_110040200"/>
<protein>
    <recommendedName>
        <fullName evidence="2">F-box domain-containing protein</fullName>
    </recommendedName>
</protein>
<reference evidence="3 4" key="1">
    <citation type="submission" date="2016-07" db="EMBL/GenBank/DDBJ databases">
        <authorList>
            <consortium name="Pathogen Informatics"/>
        </authorList>
    </citation>
    <scope>NUCLEOTIDE SEQUENCE [LARGE SCALE GENOMIC DNA]</scope>
</reference>
<feature type="region of interest" description="Disordered" evidence="1">
    <location>
        <begin position="302"/>
        <end position="339"/>
    </location>
</feature>
<evidence type="ECO:0000256" key="1">
    <source>
        <dbReference type="SAM" id="MobiDB-lite"/>
    </source>
</evidence>